<accession>A0A084WJ78</accession>
<gene>
    <name evidence="1" type="ORF">ZHAS_00018351</name>
</gene>
<dbReference type="AlphaFoldDB" id="A0A084WJ78"/>
<sequence length="90" mass="10108">MNYLAPPSSKLANFSRYGVISTKAHRYTFSGALAFGEIKKGYNKCGPSVILREKDARQPFVPADDRFVSFVRLMVRQVSGNRRVACSGRY</sequence>
<dbReference type="GO" id="GO:0016301">
    <property type="term" value="F:kinase activity"/>
    <property type="evidence" value="ECO:0007669"/>
    <property type="project" value="UniProtKB-KW"/>
</dbReference>
<name>A0A084WJ78_ANOSI</name>
<dbReference type="Proteomes" id="UP000030765">
    <property type="component" value="Unassembled WGS sequence"/>
</dbReference>
<reference evidence="2" key="2">
    <citation type="submission" date="2020-05" db="UniProtKB">
        <authorList>
            <consortium name="EnsemblMetazoa"/>
        </authorList>
    </citation>
    <scope>IDENTIFICATION</scope>
</reference>
<organism evidence="1">
    <name type="scientific">Anopheles sinensis</name>
    <name type="common">Mosquito</name>
    <dbReference type="NCBI Taxonomy" id="74873"/>
    <lineage>
        <taxon>Eukaryota</taxon>
        <taxon>Metazoa</taxon>
        <taxon>Ecdysozoa</taxon>
        <taxon>Arthropoda</taxon>
        <taxon>Hexapoda</taxon>
        <taxon>Insecta</taxon>
        <taxon>Pterygota</taxon>
        <taxon>Neoptera</taxon>
        <taxon>Endopterygota</taxon>
        <taxon>Diptera</taxon>
        <taxon>Nematocera</taxon>
        <taxon>Culicoidea</taxon>
        <taxon>Culicidae</taxon>
        <taxon>Anophelinae</taxon>
        <taxon>Anopheles</taxon>
    </lineage>
</organism>
<reference evidence="1 3" key="1">
    <citation type="journal article" date="2014" name="BMC Genomics">
        <title>Genome sequence of Anopheles sinensis provides insight into genetics basis of mosquito competence for malaria parasites.</title>
        <authorList>
            <person name="Zhou D."/>
            <person name="Zhang D."/>
            <person name="Ding G."/>
            <person name="Shi L."/>
            <person name="Hou Q."/>
            <person name="Ye Y."/>
            <person name="Xu Y."/>
            <person name="Zhou H."/>
            <person name="Xiong C."/>
            <person name="Li S."/>
            <person name="Yu J."/>
            <person name="Hong S."/>
            <person name="Yu X."/>
            <person name="Zou P."/>
            <person name="Chen C."/>
            <person name="Chang X."/>
            <person name="Wang W."/>
            <person name="Lv Y."/>
            <person name="Sun Y."/>
            <person name="Ma L."/>
            <person name="Shen B."/>
            <person name="Zhu C."/>
        </authorList>
    </citation>
    <scope>NUCLEOTIDE SEQUENCE [LARGE SCALE GENOMIC DNA]</scope>
</reference>
<evidence type="ECO:0000313" key="3">
    <source>
        <dbReference type="Proteomes" id="UP000030765"/>
    </source>
</evidence>
<keyword evidence="1" id="KW-0808">Transferase</keyword>
<dbReference type="EMBL" id="ATLV01023975">
    <property type="status" value="NOT_ANNOTATED_CDS"/>
    <property type="molecule type" value="Genomic_DNA"/>
</dbReference>
<dbReference type="EMBL" id="KE525347">
    <property type="protein sequence ID" value="KFB50272.1"/>
    <property type="molecule type" value="Genomic_DNA"/>
</dbReference>
<evidence type="ECO:0000313" key="2">
    <source>
        <dbReference type="EnsemblMetazoa" id="ASIC018351-PA"/>
    </source>
</evidence>
<dbReference type="VEuPathDB" id="VectorBase:ASIC018351"/>
<keyword evidence="3" id="KW-1185">Reference proteome</keyword>
<keyword evidence="1" id="KW-0418">Kinase</keyword>
<protein>
    <submittedName>
        <fullName evidence="1 2">Two-component sensor response receiver component, histidine kinase</fullName>
    </submittedName>
</protein>
<proteinExistence type="predicted"/>
<evidence type="ECO:0000313" key="1">
    <source>
        <dbReference type="EMBL" id="KFB50272.1"/>
    </source>
</evidence>
<dbReference type="EnsemblMetazoa" id="ASIC018351-RA">
    <property type="protein sequence ID" value="ASIC018351-PA"/>
    <property type="gene ID" value="ASIC018351"/>
</dbReference>